<dbReference type="GO" id="GO:0016787">
    <property type="term" value="F:hydrolase activity"/>
    <property type="evidence" value="ECO:0007669"/>
    <property type="project" value="UniProtKB-KW"/>
</dbReference>
<evidence type="ECO:0000259" key="5">
    <source>
        <dbReference type="Pfam" id="PF07687"/>
    </source>
</evidence>
<feature type="domain" description="Peptidase M20 dimerisation" evidence="5">
    <location>
        <begin position="198"/>
        <end position="280"/>
    </location>
</feature>
<dbReference type="RefSeq" id="WP_123212507.1">
    <property type="nucleotide sequence ID" value="NZ_RJVO01000007.1"/>
</dbReference>
<dbReference type="Gene3D" id="3.30.70.360">
    <property type="match status" value="1"/>
</dbReference>
<protein>
    <submittedName>
        <fullName evidence="6">Hydrolase</fullName>
    </submittedName>
</protein>
<dbReference type="Gene3D" id="3.40.630.10">
    <property type="entry name" value="Zn peptidases"/>
    <property type="match status" value="1"/>
</dbReference>
<dbReference type="InterPro" id="IPR002933">
    <property type="entry name" value="Peptidase_M20"/>
</dbReference>
<evidence type="ECO:0000256" key="4">
    <source>
        <dbReference type="PIRSR" id="PIRSR037238-1"/>
    </source>
</evidence>
<comment type="caution">
    <text evidence="6">The sequence shown here is derived from an EMBL/GenBank/DDBJ whole genome shotgun (WGS) entry which is preliminary data.</text>
</comment>
<reference evidence="6 7" key="1">
    <citation type="submission" date="2018-10" db="EMBL/GenBank/DDBJ databases">
        <authorList>
            <person name="Chen W.-M."/>
        </authorList>
    </citation>
    <scope>NUCLEOTIDE SEQUENCE [LARGE SCALE GENOMIC DNA]</scope>
    <source>
        <strain evidence="6 7">THS-13</strain>
    </source>
</reference>
<dbReference type="Pfam" id="PF01546">
    <property type="entry name" value="Peptidase_M20"/>
    <property type="match status" value="1"/>
</dbReference>
<dbReference type="InterPro" id="IPR017150">
    <property type="entry name" value="Pept_M20_glutamate_carboxypep"/>
</dbReference>
<dbReference type="SUPFAM" id="SSF55031">
    <property type="entry name" value="Bacterial exopeptidase dimerisation domain"/>
    <property type="match status" value="1"/>
</dbReference>
<evidence type="ECO:0000256" key="3">
    <source>
        <dbReference type="ARBA" id="ARBA00023285"/>
    </source>
</evidence>
<dbReference type="InParanoid" id="A0A3N0V4Z8"/>
<dbReference type="Pfam" id="PF07687">
    <property type="entry name" value="M20_dimer"/>
    <property type="match status" value="1"/>
</dbReference>
<dbReference type="PANTHER" id="PTHR43808">
    <property type="entry name" value="ACETYLORNITHINE DEACETYLASE"/>
    <property type="match status" value="1"/>
</dbReference>
<dbReference type="Proteomes" id="UP000282106">
    <property type="component" value="Unassembled WGS sequence"/>
</dbReference>
<dbReference type="InterPro" id="IPR011650">
    <property type="entry name" value="Peptidase_M20_dimer"/>
</dbReference>
<evidence type="ECO:0000313" key="7">
    <source>
        <dbReference type="Proteomes" id="UP000282106"/>
    </source>
</evidence>
<dbReference type="SUPFAM" id="SSF53187">
    <property type="entry name" value="Zn-dependent exopeptidases"/>
    <property type="match status" value="1"/>
</dbReference>
<keyword evidence="1" id="KW-0479">Metal-binding</keyword>
<evidence type="ECO:0000256" key="2">
    <source>
        <dbReference type="ARBA" id="ARBA00022801"/>
    </source>
</evidence>
<dbReference type="NCBIfam" id="NF005602">
    <property type="entry name" value="PRK07338.1"/>
    <property type="match status" value="1"/>
</dbReference>
<evidence type="ECO:0000256" key="1">
    <source>
        <dbReference type="ARBA" id="ARBA00022723"/>
    </source>
</evidence>
<keyword evidence="2 6" id="KW-0378">Hydrolase</keyword>
<dbReference type="EMBL" id="RJVO01000007">
    <property type="protein sequence ID" value="ROH87783.1"/>
    <property type="molecule type" value="Genomic_DNA"/>
</dbReference>
<proteinExistence type="predicted"/>
<feature type="active site" evidence="4">
    <location>
        <position position="101"/>
    </location>
</feature>
<gene>
    <name evidence="6" type="ORF">ED208_13795</name>
</gene>
<sequence>MSPHAAALALIDQQQAAARDSLVGLSNINSGSFNAAGVRATAEAFAALYAPLGARAEWLEVAPYESTNDQGQRLQKPLGPALRLRQRPEAPLQVFFCGHLDTVFAANSPFQTARLIDDNTLNGPGVADLKGGLVALQLALSALEQSPLRERIGWTLLMNPDEEIGSRSSAPLLREAAQQHQLGLIYEPAYPDGNLASARKGSGNFDLIVHGRAAHAGRDFAAGRNALVAAADFVRELNALNGQRGELTINPGYIHGGGALNVVPDLAVFKFNVRTAEPSDECWMQDQLDLLMTRLNEREGLRCELVGGFTRPPKVVDAQMQRLIDYVGDCGRQLGLGLQFKPTGGCCDGNNLAAYGLPNLDNMGVVGGDIHSDREWMRLDSLAERAKLSALLLLRLASGELSWP</sequence>
<keyword evidence="7" id="KW-1185">Reference proteome</keyword>
<dbReference type="AlphaFoldDB" id="A0A3N0V4Z8"/>
<dbReference type="InterPro" id="IPR050072">
    <property type="entry name" value="Peptidase_M20A"/>
</dbReference>
<dbReference type="InterPro" id="IPR036264">
    <property type="entry name" value="Bact_exopeptidase_dim_dom"/>
</dbReference>
<dbReference type="PANTHER" id="PTHR43808:SF9">
    <property type="entry name" value="BLL0789 PROTEIN"/>
    <property type="match status" value="1"/>
</dbReference>
<keyword evidence="3" id="KW-0170">Cobalt</keyword>
<name>A0A3N0V4Z8_9GAMM</name>
<evidence type="ECO:0000313" key="6">
    <source>
        <dbReference type="EMBL" id="ROH87783.1"/>
    </source>
</evidence>
<dbReference type="PIRSF" id="PIRSF037238">
    <property type="entry name" value="Carboxypeptidase_G2"/>
    <property type="match status" value="1"/>
</dbReference>
<organism evidence="6 7">
    <name type="scientific">Stagnimonas aquatica</name>
    <dbReference type="NCBI Taxonomy" id="2689987"/>
    <lineage>
        <taxon>Bacteria</taxon>
        <taxon>Pseudomonadati</taxon>
        <taxon>Pseudomonadota</taxon>
        <taxon>Gammaproteobacteria</taxon>
        <taxon>Nevskiales</taxon>
        <taxon>Nevskiaceae</taxon>
        <taxon>Stagnimonas</taxon>
    </lineage>
</organism>
<feature type="active site" description="Proton acceptor" evidence="4">
    <location>
        <position position="162"/>
    </location>
</feature>
<dbReference type="GO" id="GO:0046872">
    <property type="term" value="F:metal ion binding"/>
    <property type="evidence" value="ECO:0007669"/>
    <property type="project" value="UniProtKB-KW"/>
</dbReference>
<accession>A0A3N0V4Z8</accession>